<evidence type="ECO:0000313" key="1">
    <source>
        <dbReference type="EMBL" id="KAK1861138.1"/>
    </source>
</evidence>
<sequence length="611" mass="67660">MQPSMAPRPAAARGWRGIAGGAAVQPRAPPRVQDAGWSVWLRAGDCRVDRPGRDAHPLPRPPSPSLPRSQPPHAGTPPTRDTRPPPPDAPSCPHVSSTMGDRAATGGGFANTAGDEAGTMTTEWGAPVGDKDHSLAATPSGGLLLQDTVTLNKLSRFNRERIPERVVHARGTGAYGYFQAYGDESALTRAAFLAAAAERVPLFCRFSLVTLSKSVAETCRDVRGFAVKMKTSEGIWDMVFNNLPVFFVRDQRHFVDVIHAFKPDPVTNLQDFDRVFDLMGALGGEATHMLTYLFSDHGIPADYQHMDGNSVHAYKFINAAGKVTYVKLRWRAVAGVKNLTEEEAHALQADDLNHATRSLYTDIKEGKFPEWELQVQVMQPEQLDDFDFHPLDSTKHWPEDQFPFRSIGKMVLDEVPSNFFEHTEQAAFSPGNMLPGAIEASEDRLLQSRLISYFSAHEYRVGTNHYKLPVNRPVNTDGGTHNYSADGQMNMGENKGTLNYEPSLVHKTYRDESHARFHAQPLPKGTYVQEEIKKTLNFQQAGDLYRSFSEEMRANLVSNLAAKLADSQSDLIKNTMAAHFFKADREYGQRVAEAIGADATEMDLIASKLRD</sequence>
<name>A0ACC3BU93_PYRYE</name>
<comment type="caution">
    <text evidence="1">The sequence shown here is derived from an EMBL/GenBank/DDBJ whole genome shotgun (WGS) entry which is preliminary data.</text>
</comment>
<proteinExistence type="predicted"/>
<organism evidence="1 2">
    <name type="scientific">Pyropia yezoensis</name>
    <name type="common">Susabi-nori</name>
    <name type="synonym">Porphyra yezoensis</name>
    <dbReference type="NCBI Taxonomy" id="2788"/>
    <lineage>
        <taxon>Eukaryota</taxon>
        <taxon>Rhodophyta</taxon>
        <taxon>Bangiophyceae</taxon>
        <taxon>Bangiales</taxon>
        <taxon>Bangiaceae</taxon>
        <taxon>Pyropia</taxon>
    </lineage>
</organism>
<dbReference type="Proteomes" id="UP000798662">
    <property type="component" value="Chromosome 1"/>
</dbReference>
<gene>
    <name evidence="1" type="ORF">I4F81_003722</name>
</gene>
<accession>A0ACC3BU93</accession>
<evidence type="ECO:0000313" key="2">
    <source>
        <dbReference type="Proteomes" id="UP000798662"/>
    </source>
</evidence>
<keyword evidence="2" id="KW-1185">Reference proteome</keyword>
<reference evidence="1" key="1">
    <citation type="submission" date="2019-11" db="EMBL/GenBank/DDBJ databases">
        <title>Nori genome reveals adaptations in red seaweeds to the harsh intertidal environment.</title>
        <authorList>
            <person name="Wang D."/>
            <person name="Mao Y."/>
        </authorList>
    </citation>
    <scope>NUCLEOTIDE SEQUENCE</scope>
    <source>
        <tissue evidence="1">Gametophyte</tissue>
    </source>
</reference>
<protein>
    <submittedName>
        <fullName evidence="1">Uncharacterized protein</fullName>
    </submittedName>
</protein>
<dbReference type="EMBL" id="CM020618">
    <property type="protein sequence ID" value="KAK1861138.1"/>
    <property type="molecule type" value="Genomic_DNA"/>
</dbReference>